<reference evidence="1 2" key="1">
    <citation type="submission" date="2017-11" db="EMBL/GenBank/DDBJ databases">
        <title>De-novo sequencing of pomegranate (Punica granatum L.) genome.</title>
        <authorList>
            <person name="Akparov Z."/>
            <person name="Amiraslanov A."/>
            <person name="Hajiyeva S."/>
            <person name="Abbasov M."/>
            <person name="Kaur K."/>
            <person name="Hamwieh A."/>
            <person name="Solovyev V."/>
            <person name="Salamov A."/>
            <person name="Braich B."/>
            <person name="Kosarev P."/>
            <person name="Mahmoud A."/>
            <person name="Hajiyev E."/>
            <person name="Babayeva S."/>
            <person name="Izzatullayeva V."/>
            <person name="Mammadov A."/>
            <person name="Mammadov A."/>
            <person name="Sharifova S."/>
            <person name="Ojaghi J."/>
            <person name="Eynullazada K."/>
            <person name="Bayramov B."/>
            <person name="Abdulazimova A."/>
            <person name="Shahmuradov I."/>
        </authorList>
    </citation>
    <scope>NUCLEOTIDE SEQUENCE [LARGE SCALE GENOMIC DNA]</scope>
    <source>
        <strain evidence="2">cv. AG2017</strain>
        <tissue evidence="1">Leaf</tissue>
    </source>
</reference>
<dbReference type="EMBL" id="PGOL01000332">
    <property type="protein sequence ID" value="PKI72261.1"/>
    <property type="molecule type" value="Genomic_DNA"/>
</dbReference>
<organism evidence="1 2">
    <name type="scientific">Punica granatum</name>
    <name type="common">Pomegranate</name>
    <dbReference type="NCBI Taxonomy" id="22663"/>
    <lineage>
        <taxon>Eukaryota</taxon>
        <taxon>Viridiplantae</taxon>
        <taxon>Streptophyta</taxon>
        <taxon>Embryophyta</taxon>
        <taxon>Tracheophyta</taxon>
        <taxon>Spermatophyta</taxon>
        <taxon>Magnoliopsida</taxon>
        <taxon>eudicotyledons</taxon>
        <taxon>Gunneridae</taxon>
        <taxon>Pentapetalae</taxon>
        <taxon>rosids</taxon>
        <taxon>malvids</taxon>
        <taxon>Myrtales</taxon>
        <taxon>Lythraceae</taxon>
        <taxon>Punica</taxon>
    </lineage>
</organism>
<accession>A0A2I0KUX3</accession>
<sequence length="140" mass="15347">MFLLLCLPGMPRWLANVVVAWWCFRLARLLGPRPILSRWRVRIAGGMLALVCRRPALLLKRLRDLLVSIALLKAGLDALLVSVDLSEVGLVVEAFACCSAGSRPRCWGSRLLLCRKPASPLGRLVFTIMKVGLIAVAVAC</sequence>
<protein>
    <submittedName>
        <fullName evidence="1">Uncharacterized protein</fullName>
    </submittedName>
</protein>
<dbReference type="AlphaFoldDB" id="A0A2I0KUX3"/>
<evidence type="ECO:0000313" key="2">
    <source>
        <dbReference type="Proteomes" id="UP000233551"/>
    </source>
</evidence>
<gene>
    <name evidence="1" type="ORF">CRG98_007335</name>
</gene>
<proteinExistence type="predicted"/>
<dbReference type="Proteomes" id="UP000233551">
    <property type="component" value="Unassembled WGS sequence"/>
</dbReference>
<keyword evidence="2" id="KW-1185">Reference proteome</keyword>
<comment type="caution">
    <text evidence="1">The sequence shown here is derived from an EMBL/GenBank/DDBJ whole genome shotgun (WGS) entry which is preliminary data.</text>
</comment>
<name>A0A2I0KUX3_PUNGR</name>
<evidence type="ECO:0000313" key="1">
    <source>
        <dbReference type="EMBL" id="PKI72261.1"/>
    </source>
</evidence>